<dbReference type="InterPro" id="IPR029069">
    <property type="entry name" value="HotDog_dom_sf"/>
</dbReference>
<evidence type="ECO:0000313" key="3">
    <source>
        <dbReference type="EMBL" id="SDY73805.1"/>
    </source>
</evidence>
<keyword evidence="4" id="KW-1185">Reference proteome</keyword>
<name>A0A1H3MCR5_9RHOB</name>
<dbReference type="Proteomes" id="UP000199286">
    <property type="component" value="Unassembled WGS sequence"/>
</dbReference>
<reference evidence="3 4" key="1">
    <citation type="submission" date="2016-10" db="EMBL/GenBank/DDBJ databases">
        <authorList>
            <person name="de Groot N.N."/>
        </authorList>
    </citation>
    <scope>NUCLEOTIDE SEQUENCE [LARGE SCALE GENOMIC DNA]</scope>
    <source>
        <strain evidence="3 4">DSM 26880</strain>
    </source>
</reference>
<dbReference type="PANTHER" id="PTHR31793:SF27">
    <property type="entry name" value="NOVEL THIOESTERASE SUPERFAMILY DOMAIN AND SAPOSIN A-TYPE DOMAIN CONTAINING PROTEIN (0610012H03RIK)"/>
    <property type="match status" value="1"/>
</dbReference>
<dbReference type="InterPro" id="IPR050563">
    <property type="entry name" value="4-hydroxybenzoyl-CoA_TE"/>
</dbReference>
<evidence type="ECO:0000256" key="1">
    <source>
        <dbReference type="ARBA" id="ARBA00005953"/>
    </source>
</evidence>
<sequence length="145" mass="16135">MTRQPPAGRDAYTAFRAMPTRWNDNDEYGHMNNATYLEIFDTAVSLWQMENGLVLRGPGATRMLVVESGIRYHAEAGFPDTLHAGLRVGHLGKSSVRFEIGLFRNDDRTACTEGFFTEVHTSPAGRPAPLPDALRRTFQTLVLPA</sequence>
<dbReference type="Gene3D" id="3.10.129.10">
    <property type="entry name" value="Hotdog Thioesterase"/>
    <property type="match status" value="1"/>
</dbReference>
<organism evidence="3 4">
    <name type="scientific">Citreimonas salinaria</name>
    <dbReference type="NCBI Taxonomy" id="321339"/>
    <lineage>
        <taxon>Bacteria</taxon>
        <taxon>Pseudomonadati</taxon>
        <taxon>Pseudomonadota</taxon>
        <taxon>Alphaproteobacteria</taxon>
        <taxon>Rhodobacterales</taxon>
        <taxon>Roseobacteraceae</taxon>
        <taxon>Citreimonas</taxon>
    </lineage>
</organism>
<gene>
    <name evidence="3" type="ORF">SAMN05444340_11666</name>
</gene>
<dbReference type="GO" id="GO:0047617">
    <property type="term" value="F:fatty acyl-CoA hydrolase activity"/>
    <property type="evidence" value="ECO:0007669"/>
    <property type="project" value="TreeGrafter"/>
</dbReference>
<dbReference type="RefSeq" id="WP_089884943.1">
    <property type="nucleotide sequence ID" value="NZ_FNPF01000016.1"/>
</dbReference>
<dbReference type="PANTHER" id="PTHR31793">
    <property type="entry name" value="4-HYDROXYBENZOYL-COA THIOESTERASE FAMILY MEMBER"/>
    <property type="match status" value="1"/>
</dbReference>
<dbReference type="SUPFAM" id="SSF54637">
    <property type="entry name" value="Thioesterase/thiol ester dehydrase-isomerase"/>
    <property type="match status" value="1"/>
</dbReference>
<proteinExistence type="inferred from homology"/>
<dbReference type="Pfam" id="PF13279">
    <property type="entry name" value="4HBT_2"/>
    <property type="match status" value="1"/>
</dbReference>
<dbReference type="OrthoDB" id="9799036at2"/>
<dbReference type="AlphaFoldDB" id="A0A1H3MCR5"/>
<dbReference type="EMBL" id="FNPF01000016">
    <property type="protein sequence ID" value="SDY73805.1"/>
    <property type="molecule type" value="Genomic_DNA"/>
</dbReference>
<dbReference type="CDD" id="cd00586">
    <property type="entry name" value="4HBT"/>
    <property type="match status" value="1"/>
</dbReference>
<keyword evidence="2 3" id="KW-0378">Hydrolase</keyword>
<evidence type="ECO:0000313" key="4">
    <source>
        <dbReference type="Proteomes" id="UP000199286"/>
    </source>
</evidence>
<protein>
    <submittedName>
        <fullName evidence="3">Acyl-CoA thioester hydrolase</fullName>
    </submittedName>
</protein>
<accession>A0A1H3MCR5</accession>
<dbReference type="STRING" id="321339.SAMN05444340_11666"/>
<comment type="similarity">
    <text evidence="1">Belongs to the 4-hydroxybenzoyl-CoA thioesterase family.</text>
</comment>
<evidence type="ECO:0000256" key="2">
    <source>
        <dbReference type="ARBA" id="ARBA00022801"/>
    </source>
</evidence>